<reference evidence="5" key="1">
    <citation type="journal article" date="2022" name="Microorganisms">
        <title>Antibiotic Susceptibility, Resistance Gene Determinants and Corresponding Genomic Regions in Lactobacillus amylovorus Isolates Derived from Wild Boars and Domestic Pigs.</title>
        <authorList>
            <person name="Moravkova M."/>
            <person name="Kostovova I."/>
            <person name="Kavanova K."/>
            <person name="Pechar R."/>
            <person name="Stanek S."/>
            <person name="Brychta A."/>
            <person name="Zeman M."/>
            <person name="Kubasova T."/>
        </authorList>
    </citation>
    <scope>NUCLEOTIDE SEQUENCE</scope>
    <source>
        <strain evidence="5">M597B</strain>
    </source>
</reference>
<keyword evidence="1" id="KW-0175">Coiled coil</keyword>
<dbReference type="GO" id="GO:0007004">
    <property type="term" value="P:telomere maintenance via telomerase"/>
    <property type="evidence" value="ECO:0007669"/>
    <property type="project" value="TreeGrafter"/>
</dbReference>
<protein>
    <submittedName>
        <fullName evidence="5">Phage tail tip lysozyme</fullName>
    </submittedName>
</protein>
<dbReference type="NCBIfam" id="TIGR02675">
    <property type="entry name" value="tape_meas_nterm"/>
    <property type="match status" value="1"/>
</dbReference>
<dbReference type="GO" id="GO:0000722">
    <property type="term" value="P:telomere maintenance via recombination"/>
    <property type="evidence" value="ECO:0007669"/>
    <property type="project" value="TreeGrafter"/>
</dbReference>
<evidence type="ECO:0000313" key="5">
    <source>
        <dbReference type="EMBL" id="MDB6247139.1"/>
    </source>
</evidence>
<dbReference type="RefSeq" id="WP_271326652.1">
    <property type="nucleotide sequence ID" value="NZ_JAOTHC010000001.1"/>
</dbReference>
<feature type="compositionally biased region" description="Polar residues" evidence="2">
    <location>
        <begin position="1268"/>
        <end position="1279"/>
    </location>
</feature>
<dbReference type="EMBL" id="JAOTHD010000021">
    <property type="protein sequence ID" value="MDB6247139.1"/>
    <property type="molecule type" value="Genomic_DNA"/>
</dbReference>
<gene>
    <name evidence="5" type="ORF">ODV14_07375</name>
</gene>
<organism evidence="5 6">
    <name type="scientific">Lactobacillus amylovorus</name>
    <dbReference type="NCBI Taxonomy" id="1604"/>
    <lineage>
        <taxon>Bacteria</taxon>
        <taxon>Bacillati</taxon>
        <taxon>Bacillota</taxon>
        <taxon>Bacilli</taxon>
        <taxon>Lactobacillales</taxon>
        <taxon>Lactobacillaceae</taxon>
        <taxon>Lactobacillus</taxon>
    </lineage>
</organism>
<feature type="region of interest" description="Disordered" evidence="2">
    <location>
        <begin position="1146"/>
        <end position="1169"/>
    </location>
</feature>
<dbReference type="Proteomes" id="UP001141961">
    <property type="component" value="Unassembled WGS sequence"/>
</dbReference>
<evidence type="ECO:0000259" key="4">
    <source>
        <dbReference type="Pfam" id="PF20155"/>
    </source>
</evidence>
<feature type="region of interest" description="Disordered" evidence="2">
    <location>
        <begin position="1212"/>
        <end position="1280"/>
    </location>
</feature>
<dbReference type="InterPro" id="IPR041219">
    <property type="entry name" value="Phage_lysozyme2"/>
</dbReference>
<dbReference type="GO" id="GO:0051880">
    <property type="term" value="F:G-quadruplex DNA binding"/>
    <property type="evidence" value="ECO:0007669"/>
    <property type="project" value="TreeGrafter"/>
</dbReference>
<feature type="compositionally biased region" description="Basic and acidic residues" evidence="2">
    <location>
        <begin position="1146"/>
        <end position="1166"/>
    </location>
</feature>
<dbReference type="PANTHER" id="PTHR18867">
    <property type="entry name" value="RAD50"/>
    <property type="match status" value="1"/>
</dbReference>
<feature type="coiled-coil region" evidence="1">
    <location>
        <begin position="163"/>
        <end position="190"/>
    </location>
</feature>
<dbReference type="InterPro" id="IPR013491">
    <property type="entry name" value="Tape_meas_N"/>
</dbReference>
<evidence type="ECO:0000256" key="1">
    <source>
        <dbReference type="SAM" id="Coils"/>
    </source>
</evidence>
<feature type="compositionally biased region" description="Low complexity" evidence="2">
    <location>
        <begin position="1256"/>
        <end position="1267"/>
    </location>
</feature>
<name>A0AAW6BBK3_LACAM</name>
<comment type="caution">
    <text evidence="5">The sequence shown here is derived from an EMBL/GenBank/DDBJ whole genome shotgun (WGS) entry which is preliminary data.</text>
</comment>
<feature type="coiled-coil region" evidence="1">
    <location>
        <begin position="58"/>
        <end position="113"/>
    </location>
</feature>
<dbReference type="Gene3D" id="3.90.1720.10">
    <property type="entry name" value="endopeptidase domain like (from Nostoc punctiforme)"/>
    <property type="match status" value="1"/>
</dbReference>
<accession>A0AAW6BBK3</accession>
<sequence length="2113" mass="233106">MVKITNLMSTTIDINTIKASNSLKSLNTAIKATTNAWKANEAQAKSTGDYYAASKSRFEGLSKNIENVRSKIKYLTEEQSKMDRSTKSGQDNYNKYTNKIAQAEKQLSSMIAQQKRARSSLSYESSGLAELQKHYKETSSLNKSYVDRLESEGKTYLANKARVSGYRNSIANLTKQYEAQTKELSRIASESGKTSSAYKVQQTRVNETATAINKAKSAVSGLESENRKLNPSIWDKIKSKLSGVNEKAVETHKTLKEVFMGSALGNVVSNAASNLGSSLKSAYEEGMQLNLGLAKINGRFKSMGMNNREIKALDKQIGELKANTDLAGDSASDLQAHMLNWSTIGTKGAMQMAKTVAGIGDSSKLSGQQIAQLSASLMRVGSTGKVTYSSLSRITKAAPSFMETLARGAGMSQSKLRDLLKTGNVTQKQFQTWMANASKYADESFKGYSQTQAGALKSMTVARQKLEQEFTKPIFDAKTSGLQALKDIMTSKEVMSGANQLGKAISNTIGFLDKHKADITGVTKDVVSLGVSIGKETWKDATGIFMDIGKSFGLIRGNAKKSKDPLHVLKLSMDGLAKNKTAIQWISKAIIAMAAAKGISHVGMGLLGVANNGYKAYKNIKALRNGFKGLQDLKDLKGPEHAFAHLGQTIGKLAPKVKGLFNQKGSAGKLSGLLQSAHSAGGFSKLSTAGKIGTGLAGAGVAVDTATSIVKAIKDKVGSRKQYEDVGTAAGKGIGGAIGLYFAGPAGAAIGAKIGGIVGKWGGDAVKSFQNGWNKKKPPRKFWSLENLGWSTHDTLRKVGKWGSDVGQNFQKGVKSADKGMRSWQRKSKRNISNFFKGIGKNTRSWAKSNEKEHQKMWDAIYKHSSKGTRKIMRAHAKFTRSYLKTEDKAHKDTIKNFENFGSRLRKNHGDLFKTMGQTAHKQLQIERKRWSSHFKQAQAFAKSSWKGIEENAHSFYNGLNRSTHGGLGKVASTVHSWGTGIKNFWGNLLKDIKQLWDDTIDAIDKSSKNVQKFFTGKLRVGNIHLASGTDWKKKYGYPAILNDGNDSPSTGNREGILNNITGDVTVQQGRNVRRWIFPWEDVINAHDLAILTGHALHRATGSIDLNKLTSGLKLTSGTNKYLERLAKLSDDHNKILKSAIARFRSDQEKENRKRDKERKQKDTKKSKQKYVYVDKSIFSKNPTKLTGKYEKISEDRLDHLLDPFKYIAKKQAAERKKRQKEKEAARKKRRKEKEAERKRRRAEKKRTRSRRTTTTRRSTSSRSTSSNRVSEISISSARATASVSVKGASKVKSLEKALKRLKSRKISVHVSSKGTSKANKSIRRLTSRLKKVPKKKSIKLSIKGTSSINRSVKSVGSHLTSLHRRVDSLTKATRKDKFGNAIKKQAEEAVKSLKGKGNFAKTFEGLTKKFDKDLKSMSSYSTNEFKKMWNSNESEAKKGQKHVLASQHTFSRNFEKAWRSMNSGTQSIYRKFWNSMQNTAGKGLNSVLRVLNSGISKIDTVIANFGGNKSAVNHVGYVHYASGTGAFSGPRRAIVRPTLAMLNDGHDSPETGNRETVWDTVNNKFYGIHGTNVPALLQPGMEVFNATESKLLGFTHYASGTGALKKLYEEAKKFWKNPLKTGDSQFGKVTGLTGAINNLAQGAKKLGQAQGIKWWIQLWKMVENKVNSDAGPASGLLKAVEELGRGKKYSENLSLRYGPDYYDCSGLVSKAMNTYYHKHWGPLDVAGLWTHAHRIPRSEAKPGDPIFWLPDYHVGVFDHGDWYWSAFGPGAHPQVGMHRISGSVTGVRPTFARFDNTDTTSDKSKNKDVKVKANNKLQKFIRPQVGKGFWKTIQKITDKFGPKDSLIGEFGLHGPEKNRVRQLAAALKKADPKATRAGIAAIVGNAVWESAGLQPGIVNSIGAAGLWQFYKERRVGLNNYARRHHMNWRNAATQIDYALNADSLRALFKQILEGHGSAYNLAWKFSHDWEVGGADDIHARHGEEAYKILGYANGGIISKPQLAMIGEGNAPETIIPWDVNKRSKAYKLMAATLKQFKSDDKGSDDDNSDILEKILEAIQAMTEQIMLLATQPIVANTNIQMDSRKVAEATYRYTRQLLARSQTRGRSNFSGR</sequence>
<reference evidence="5" key="2">
    <citation type="submission" date="2022-10" db="EMBL/GenBank/DDBJ databases">
        <authorList>
            <person name="Kostovova I."/>
            <person name="Moravkova M."/>
            <person name="Pechar R."/>
        </authorList>
    </citation>
    <scope>NUCLEOTIDE SEQUENCE</scope>
    <source>
        <strain evidence="5">M597B</strain>
    </source>
</reference>
<dbReference type="GO" id="GO:0043047">
    <property type="term" value="F:single-stranded telomeric DNA binding"/>
    <property type="evidence" value="ECO:0007669"/>
    <property type="project" value="TreeGrafter"/>
</dbReference>
<proteinExistence type="predicted"/>
<evidence type="ECO:0000256" key="2">
    <source>
        <dbReference type="SAM" id="MobiDB-lite"/>
    </source>
</evidence>
<dbReference type="InterPro" id="IPR038765">
    <property type="entry name" value="Papain-like_cys_pep_sf"/>
</dbReference>
<dbReference type="SUPFAM" id="SSF54001">
    <property type="entry name" value="Cysteine proteinases"/>
    <property type="match status" value="1"/>
</dbReference>
<evidence type="ECO:0000259" key="3">
    <source>
        <dbReference type="Pfam" id="PF18013"/>
    </source>
</evidence>
<feature type="domain" description="Phage tail lysozyme" evidence="3">
    <location>
        <begin position="1864"/>
        <end position="1981"/>
    </location>
</feature>
<dbReference type="PANTHER" id="PTHR18867:SF12">
    <property type="entry name" value="DNA REPAIR PROTEIN RAD50"/>
    <property type="match status" value="1"/>
</dbReference>
<dbReference type="Pfam" id="PF20155">
    <property type="entry name" value="TMP_3"/>
    <property type="match status" value="1"/>
</dbReference>
<dbReference type="Pfam" id="PF18013">
    <property type="entry name" value="Phage_lysozyme2"/>
    <property type="match status" value="1"/>
</dbReference>
<feature type="compositionally biased region" description="Basic residues" evidence="2">
    <location>
        <begin position="1216"/>
        <end position="1232"/>
    </location>
</feature>
<dbReference type="GO" id="GO:0006302">
    <property type="term" value="P:double-strand break repair"/>
    <property type="evidence" value="ECO:0007669"/>
    <property type="project" value="TreeGrafter"/>
</dbReference>
<feature type="domain" description="Tape measure protein N-terminal" evidence="4">
    <location>
        <begin position="292"/>
        <end position="470"/>
    </location>
</feature>
<feature type="compositionally biased region" description="Basic residues" evidence="2">
    <location>
        <begin position="1239"/>
        <end position="1255"/>
    </location>
</feature>
<dbReference type="GO" id="GO:0003691">
    <property type="term" value="F:double-stranded telomeric DNA binding"/>
    <property type="evidence" value="ECO:0007669"/>
    <property type="project" value="TreeGrafter"/>
</dbReference>
<evidence type="ECO:0000313" key="6">
    <source>
        <dbReference type="Proteomes" id="UP001141961"/>
    </source>
</evidence>